<protein>
    <recommendedName>
        <fullName evidence="2">AB hydrolase-1 domain-containing protein</fullName>
    </recommendedName>
</protein>
<evidence type="ECO:0000256" key="1">
    <source>
        <dbReference type="SAM" id="MobiDB-lite"/>
    </source>
</evidence>
<keyword evidence="4" id="KW-1185">Reference proteome</keyword>
<dbReference type="SUPFAM" id="SSF53474">
    <property type="entry name" value="alpha/beta-Hydrolases"/>
    <property type="match status" value="1"/>
</dbReference>
<dbReference type="STRING" id="230819.A0A5C3KQY5"/>
<proteinExistence type="predicted"/>
<organism evidence="3 4">
    <name type="scientific">Coprinopsis marcescibilis</name>
    <name type="common">Agaric fungus</name>
    <name type="synonym">Psathyrella marcescibilis</name>
    <dbReference type="NCBI Taxonomy" id="230819"/>
    <lineage>
        <taxon>Eukaryota</taxon>
        <taxon>Fungi</taxon>
        <taxon>Dikarya</taxon>
        <taxon>Basidiomycota</taxon>
        <taxon>Agaricomycotina</taxon>
        <taxon>Agaricomycetes</taxon>
        <taxon>Agaricomycetidae</taxon>
        <taxon>Agaricales</taxon>
        <taxon>Agaricineae</taxon>
        <taxon>Psathyrellaceae</taxon>
        <taxon>Coprinopsis</taxon>
    </lineage>
</organism>
<sequence>MSILAVESFRLAPDDQYPLFVTAKRYRYRQKDASQQSAPTWKGKRREHDVRGEHDANRRHRPAPTLIVLHSTSFHKETWEATLETLFRLHYDAQHNACSPEARFDIEEAWAIECPNHGESASMNAHVLSRPPYETEFGCRGYAQAIHRFLTRGPVLFSDRTLVGVGHSLGANSLLLLQDLLSRDSVQFRSLILAEPMVNPGGPDNLDELRTRLVGAARRRKDSWESREAVRRFLRGRVGGGDKEGKGKWDERVIEAFSNFGVRAVPPDGSTSSTGVLRQQKFVLACTRQQEEVMYTDDDGSTAPVEALGRISWRLPVHLILGVVKDFIPAHVHDTLIDPASSRRYASIAKISDVGHLIPQEKPGPLAVAIHQALVLDFGRLCQRSKL</sequence>
<dbReference type="AlphaFoldDB" id="A0A5C3KQY5"/>
<dbReference type="InterPro" id="IPR000073">
    <property type="entry name" value="AB_hydrolase_1"/>
</dbReference>
<evidence type="ECO:0000313" key="3">
    <source>
        <dbReference type="EMBL" id="TFK22804.1"/>
    </source>
</evidence>
<accession>A0A5C3KQY5</accession>
<dbReference type="OrthoDB" id="94039at2759"/>
<dbReference type="InterPro" id="IPR029058">
    <property type="entry name" value="AB_hydrolase_fold"/>
</dbReference>
<dbReference type="Pfam" id="PF12697">
    <property type="entry name" value="Abhydrolase_6"/>
    <property type="match status" value="1"/>
</dbReference>
<evidence type="ECO:0000259" key="2">
    <source>
        <dbReference type="Pfam" id="PF12697"/>
    </source>
</evidence>
<feature type="compositionally biased region" description="Basic and acidic residues" evidence="1">
    <location>
        <begin position="46"/>
        <end position="56"/>
    </location>
</feature>
<feature type="region of interest" description="Disordered" evidence="1">
    <location>
        <begin position="31"/>
        <end position="61"/>
    </location>
</feature>
<dbReference type="Proteomes" id="UP000307440">
    <property type="component" value="Unassembled WGS sequence"/>
</dbReference>
<feature type="domain" description="AB hydrolase-1" evidence="2">
    <location>
        <begin position="66"/>
        <end position="318"/>
    </location>
</feature>
<evidence type="ECO:0000313" key="4">
    <source>
        <dbReference type="Proteomes" id="UP000307440"/>
    </source>
</evidence>
<reference evidence="3 4" key="1">
    <citation type="journal article" date="2019" name="Nat. Ecol. Evol.">
        <title>Megaphylogeny resolves global patterns of mushroom evolution.</title>
        <authorList>
            <person name="Varga T."/>
            <person name="Krizsan K."/>
            <person name="Foldi C."/>
            <person name="Dima B."/>
            <person name="Sanchez-Garcia M."/>
            <person name="Sanchez-Ramirez S."/>
            <person name="Szollosi G.J."/>
            <person name="Szarkandi J.G."/>
            <person name="Papp V."/>
            <person name="Albert L."/>
            <person name="Andreopoulos W."/>
            <person name="Angelini C."/>
            <person name="Antonin V."/>
            <person name="Barry K.W."/>
            <person name="Bougher N.L."/>
            <person name="Buchanan P."/>
            <person name="Buyck B."/>
            <person name="Bense V."/>
            <person name="Catcheside P."/>
            <person name="Chovatia M."/>
            <person name="Cooper J."/>
            <person name="Damon W."/>
            <person name="Desjardin D."/>
            <person name="Finy P."/>
            <person name="Geml J."/>
            <person name="Haridas S."/>
            <person name="Hughes K."/>
            <person name="Justo A."/>
            <person name="Karasinski D."/>
            <person name="Kautmanova I."/>
            <person name="Kiss B."/>
            <person name="Kocsube S."/>
            <person name="Kotiranta H."/>
            <person name="LaButti K.M."/>
            <person name="Lechner B.E."/>
            <person name="Liimatainen K."/>
            <person name="Lipzen A."/>
            <person name="Lukacs Z."/>
            <person name="Mihaltcheva S."/>
            <person name="Morgado L.N."/>
            <person name="Niskanen T."/>
            <person name="Noordeloos M.E."/>
            <person name="Ohm R.A."/>
            <person name="Ortiz-Santana B."/>
            <person name="Ovrebo C."/>
            <person name="Racz N."/>
            <person name="Riley R."/>
            <person name="Savchenko A."/>
            <person name="Shiryaev A."/>
            <person name="Soop K."/>
            <person name="Spirin V."/>
            <person name="Szebenyi C."/>
            <person name="Tomsovsky M."/>
            <person name="Tulloss R.E."/>
            <person name="Uehling J."/>
            <person name="Grigoriev I.V."/>
            <person name="Vagvolgyi C."/>
            <person name="Papp T."/>
            <person name="Martin F.M."/>
            <person name="Miettinen O."/>
            <person name="Hibbett D.S."/>
            <person name="Nagy L.G."/>
        </authorList>
    </citation>
    <scope>NUCLEOTIDE SEQUENCE [LARGE SCALE GENOMIC DNA]</scope>
    <source>
        <strain evidence="3 4">CBS 121175</strain>
    </source>
</reference>
<gene>
    <name evidence="3" type="ORF">FA15DRAFT_621926</name>
</gene>
<name>A0A5C3KQY5_COPMA</name>
<dbReference type="EMBL" id="ML210232">
    <property type="protein sequence ID" value="TFK22804.1"/>
    <property type="molecule type" value="Genomic_DNA"/>
</dbReference>
<dbReference type="Gene3D" id="3.40.50.1820">
    <property type="entry name" value="alpha/beta hydrolase"/>
    <property type="match status" value="1"/>
</dbReference>